<sequence>MYVIADEAVNSGLLGEAIGEVTTYSDREGTYRGNFSNIFPEGTLYYEIKGIDPNEAIAVEDQRENRFVKATYRGEYAGSQGTGIFQSFFTNRDPVKVSLALLITLIIVAIILVLYQKQRRSVRK</sequence>
<keyword evidence="1" id="KW-1133">Transmembrane helix</keyword>
<name>H3SQ80_9BACL</name>
<keyword evidence="1" id="KW-0812">Transmembrane</keyword>
<reference evidence="2 3" key="1">
    <citation type="journal article" date="2012" name="J. Bacteriol.">
        <title>Genome Sequence of the Pattern-Forming Social Bacterium Paenibacillus dendritiformis C454 Chiral Morphotype.</title>
        <authorList>
            <person name="Sirota-Madi A."/>
            <person name="Olender T."/>
            <person name="Helman Y."/>
            <person name="Brainis I."/>
            <person name="Finkelshtein A."/>
            <person name="Roth D."/>
            <person name="Hagai E."/>
            <person name="Leshkowitz D."/>
            <person name="Brodsky L."/>
            <person name="Galatenko V."/>
            <person name="Nikolaev V."/>
            <person name="Gutnick D.L."/>
            <person name="Lancet D."/>
            <person name="Ben-Jacob E."/>
        </authorList>
    </citation>
    <scope>NUCLEOTIDE SEQUENCE [LARGE SCALE GENOMIC DNA]</scope>
    <source>
        <strain evidence="2 3">C454</strain>
    </source>
</reference>
<dbReference type="PATRIC" id="fig|1131935.3.peg.5944"/>
<feature type="transmembrane region" description="Helical" evidence="1">
    <location>
        <begin position="97"/>
        <end position="115"/>
    </location>
</feature>
<keyword evidence="1" id="KW-0472">Membrane</keyword>
<gene>
    <name evidence="2" type="ORF">PDENDC454_28705</name>
</gene>
<dbReference type="Proteomes" id="UP000003900">
    <property type="component" value="Unassembled WGS sequence"/>
</dbReference>
<evidence type="ECO:0000256" key="1">
    <source>
        <dbReference type="SAM" id="Phobius"/>
    </source>
</evidence>
<dbReference type="AlphaFoldDB" id="H3SQ80"/>
<accession>H3SQ80</accession>
<dbReference type="EMBL" id="AHKH01000198">
    <property type="protein sequence ID" value="EHQ58800.1"/>
    <property type="molecule type" value="Genomic_DNA"/>
</dbReference>
<evidence type="ECO:0000313" key="3">
    <source>
        <dbReference type="Proteomes" id="UP000003900"/>
    </source>
</evidence>
<comment type="caution">
    <text evidence="2">The sequence shown here is derived from an EMBL/GenBank/DDBJ whole genome shotgun (WGS) entry which is preliminary data.</text>
</comment>
<organism evidence="2 3">
    <name type="scientific">Paenibacillus dendritiformis C454</name>
    <dbReference type="NCBI Taxonomy" id="1131935"/>
    <lineage>
        <taxon>Bacteria</taxon>
        <taxon>Bacillati</taxon>
        <taxon>Bacillota</taxon>
        <taxon>Bacilli</taxon>
        <taxon>Bacillales</taxon>
        <taxon>Paenibacillaceae</taxon>
        <taxon>Paenibacillus</taxon>
    </lineage>
</organism>
<protein>
    <submittedName>
        <fullName evidence="2">Uncharacterized protein</fullName>
    </submittedName>
</protein>
<evidence type="ECO:0000313" key="2">
    <source>
        <dbReference type="EMBL" id="EHQ58800.1"/>
    </source>
</evidence>
<keyword evidence="3" id="KW-1185">Reference proteome</keyword>
<proteinExistence type="predicted"/>
<dbReference type="STRING" id="1131935.PDENDC454_28705"/>